<dbReference type="Proteomes" id="UP000195442">
    <property type="component" value="Unassembled WGS sequence"/>
</dbReference>
<name>A0A1R4H767_9GAMM</name>
<accession>A0A1R4H767</accession>
<dbReference type="EMBL" id="FUKJ01000168">
    <property type="protein sequence ID" value="SJM92007.1"/>
    <property type="molecule type" value="Genomic_DNA"/>
</dbReference>
<protein>
    <submittedName>
        <fullName evidence="2">Uncharacterized protein</fullName>
    </submittedName>
</protein>
<evidence type="ECO:0000313" key="3">
    <source>
        <dbReference type="Proteomes" id="UP000195442"/>
    </source>
</evidence>
<gene>
    <name evidence="2" type="ORF">CRENPOLYSF2_250007</name>
</gene>
<evidence type="ECO:0000256" key="1">
    <source>
        <dbReference type="SAM" id="MobiDB-lite"/>
    </source>
</evidence>
<keyword evidence="3" id="KW-1185">Reference proteome</keyword>
<feature type="compositionally biased region" description="Polar residues" evidence="1">
    <location>
        <begin position="27"/>
        <end position="36"/>
    </location>
</feature>
<dbReference type="AlphaFoldDB" id="A0A1R4H767"/>
<organism evidence="2 3">
    <name type="scientific">Crenothrix polyspora</name>
    <dbReference type="NCBI Taxonomy" id="360316"/>
    <lineage>
        <taxon>Bacteria</taxon>
        <taxon>Pseudomonadati</taxon>
        <taxon>Pseudomonadota</taxon>
        <taxon>Gammaproteobacteria</taxon>
        <taxon>Methylococcales</taxon>
        <taxon>Crenotrichaceae</taxon>
        <taxon>Crenothrix</taxon>
    </lineage>
</organism>
<feature type="region of interest" description="Disordered" evidence="1">
    <location>
        <begin position="27"/>
        <end position="48"/>
    </location>
</feature>
<evidence type="ECO:0000313" key="2">
    <source>
        <dbReference type="EMBL" id="SJM92007.1"/>
    </source>
</evidence>
<sequence length="48" mass="5276">MFVGVIDPLTCFALNMKQSAILHINGKSSTKTNNVSPILRTQGKQMEI</sequence>
<reference evidence="3" key="1">
    <citation type="submission" date="2017-02" db="EMBL/GenBank/DDBJ databases">
        <authorList>
            <person name="Daims H."/>
        </authorList>
    </citation>
    <scope>NUCLEOTIDE SEQUENCE [LARGE SCALE GENOMIC DNA]</scope>
</reference>
<proteinExistence type="predicted"/>